<keyword evidence="4 10" id="KW-0489">Methyltransferase</keyword>
<name>A0A0G1YF11_9BACT</name>
<evidence type="ECO:0000256" key="4">
    <source>
        <dbReference type="ARBA" id="ARBA00022603"/>
    </source>
</evidence>
<evidence type="ECO:0000256" key="5">
    <source>
        <dbReference type="ARBA" id="ARBA00022679"/>
    </source>
</evidence>
<dbReference type="Proteomes" id="UP000033870">
    <property type="component" value="Unassembled WGS sequence"/>
</dbReference>
<dbReference type="InterPro" id="IPR036217">
    <property type="entry name" value="MethylDNA_cys_MeTrfase_DNAb"/>
</dbReference>
<comment type="catalytic activity">
    <reaction evidence="1">
        <text>a 4-O-methyl-thymidine in DNA + L-cysteinyl-[protein] = a thymidine in DNA + S-methyl-L-cysteinyl-[protein]</text>
        <dbReference type="Rhea" id="RHEA:53428"/>
        <dbReference type="Rhea" id="RHEA-COMP:10131"/>
        <dbReference type="Rhea" id="RHEA-COMP:10132"/>
        <dbReference type="Rhea" id="RHEA-COMP:13555"/>
        <dbReference type="Rhea" id="RHEA-COMP:13556"/>
        <dbReference type="ChEBI" id="CHEBI:29950"/>
        <dbReference type="ChEBI" id="CHEBI:82612"/>
        <dbReference type="ChEBI" id="CHEBI:137386"/>
        <dbReference type="ChEBI" id="CHEBI:137387"/>
        <dbReference type="EC" id="2.1.1.63"/>
    </reaction>
</comment>
<comment type="catalytic activity">
    <reaction evidence="8">
        <text>a 6-O-methyl-2'-deoxyguanosine in DNA + L-cysteinyl-[protein] = S-methyl-L-cysteinyl-[protein] + a 2'-deoxyguanosine in DNA</text>
        <dbReference type="Rhea" id="RHEA:24000"/>
        <dbReference type="Rhea" id="RHEA-COMP:10131"/>
        <dbReference type="Rhea" id="RHEA-COMP:10132"/>
        <dbReference type="Rhea" id="RHEA-COMP:11367"/>
        <dbReference type="Rhea" id="RHEA-COMP:11368"/>
        <dbReference type="ChEBI" id="CHEBI:29950"/>
        <dbReference type="ChEBI" id="CHEBI:82612"/>
        <dbReference type="ChEBI" id="CHEBI:85445"/>
        <dbReference type="ChEBI" id="CHEBI:85448"/>
        <dbReference type="EC" id="2.1.1.63"/>
    </reaction>
</comment>
<dbReference type="PROSITE" id="PS00374">
    <property type="entry name" value="MGMT"/>
    <property type="match status" value="1"/>
</dbReference>
<accession>A0A0G1YF11</accession>
<reference evidence="10 11" key="1">
    <citation type="journal article" date="2015" name="Nature">
        <title>rRNA introns, odd ribosomes, and small enigmatic genomes across a large radiation of phyla.</title>
        <authorList>
            <person name="Brown C.T."/>
            <person name="Hug L.A."/>
            <person name="Thomas B.C."/>
            <person name="Sharon I."/>
            <person name="Castelle C.J."/>
            <person name="Singh A."/>
            <person name="Wilkins M.J."/>
            <person name="Williams K.H."/>
            <person name="Banfield J.F."/>
        </authorList>
    </citation>
    <scope>NUCLEOTIDE SEQUENCE [LARGE SCALE GENOMIC DNA]</scope>
</reference>
<dbReference type="GO" id="GO:0006281">
    <property type="term" value="P:DNA repair"/>
    <property type="evidence" value="ECO:0007669"/>
    <property type="project" value="UniProtKB-KW"/>
</dbReference>
<evidence type="ECO:0000256" key="8">
    <source>
        <dbReference type="ARBA" id="ARBA00049348"/>
    </source>
</evidence>
<keyword evidence="7" id="KW-0234">DNA repair</keyword>
<keyword evidence="6" id="KW-0227">DNA damage</keyword>
<evidence type="ECO:0000256" key="7">
    <source>
        <dbReference type="ARBA" id="ARBA00023204"/>
    </source>
</evidence>
<dbReference type="Gene3D" id="1.10.10.10">
    <property type="entry name" value="Winged helix-like DNA-binding domain superfamily/Winged helix DNA-binding domain"/>
    <property type="match status" value="1"/>
</dbReference>
<evidence type="ECO:0000256" key="6">
    <source>
        <dbReference type="ARBA" id="ARBA00022763"/>
    </source>
</evidence>
<dbReference type="Pfam" id="PF01035">
    <property type="entry name" value="DNA_binding_1"/>
    <property type="match status" value="1"/>
</dbReference>
<dbReference type="EMBL" id="LCRX01000013">
    <property type="protein sequence ID" value="KKW41811.1"/>
    <property type="molecule type" value="Genomic_DNA"/>
</dbReference>
<evidence type="ECO:0000259" key="9">
    <source>
        <dbReference type="Pfam" id="PF01035"/>
    </source>
</evidence>
<dbReference type="STRING" id="1619044.UY92_C0013G0010"/>
<gene>
    <name evidence="10" type="ORF">UY92_C0013G0010</name>
</gene>
<keyword evidence="5 10" id="KW-0808">Transferase</keyword>
<evidence type="ECO:0000313" key="11">
    <source>
        <dbReference type="Proteomes" id="UP000033870"/>
    </source>
</evidence>
<dbReference type="NCBIfam" id="TIGR00589">
    <property type="entry name" value="ogt"/>
    <property type="match status" value="1"/>
</dbReference>
<protein>
    <recommendedName>
        <fullName evidence="3">methylated-DNA--[protein]-cysteine S-methyltransferase</fullName>
        <ecNumber evidence="3">2.1.1.63</ecNumber>
    </recommendedName>
</protein>
<dbReference type="InterPro" id="IPR014048">
    <property type="entry name" value="MethylDNA_cys_MeTrfase_DNA-bd"/>
</dbReference>
<dbReference type="EC" id="2.1.1.63" evidence="3"/>
<evidence type="ECO:0000256" key="1">
    <source>
        <dbReference type="ARBA" id="ARBA00001286"/>
    </source>
</evidence>
<dbReference type="PANTHER" id="PTHR10815:SF13">
    <property type="entry name" value="METHYLATED-DNA--PROTEIN-CYSTEINE METHYLTRANSFERASE"/>
    <property type="match status" value="1"/>
</dbReference>
<evidence type="ECO:0000256" key="3">
    <source>
        <dbReference type="ARBA" id="ARBA00011918"/>
    </source>
</evidence>
<evidence type="ECO:0000313" key="10">
    <source>
        <dbReference type="EMBL" id="KKW41811.1"/>
    </source>
</evidence>
<dbReference type="InterPro" id="IPR001497">
    <property type="entry name" value="MethylDNA_cys_MeTrfase_AS"/>
</dbReference>
<organism evidence="10 11">
    <name type="scientific">Candidatus Magasanikbacteria bacterium GW2011_GWA2_56_11</name>
    <dbReference type="NCBI Taxonomy" id="1619044"/>
    <lineage>
        <taxon>Bacteria</taxon>
        <taxon>Candidatus Magasanikiibacteriota</taxon>
    </lineage>
</organism>
<feature type="domain" description="Methylated-DNA-[protein]-cysteine S-methyltransferase DNA binding" evidence="9">
    <location>
        <begin position="36"/>
        <end position="115"/>
    </location>
</feature>
<comment type="similarity">
    <text evidence="2">Belongs to the MGMT family.</text>
</comment>
<dbReference type="InterPro" id="IPR036388">
    <property type="entry name" value="WH-like_DNA-bd_sf"/>
</dbReference>
<comment type="caution">
    <text evidence="10">The sequence shown here is derived from an EMBL/GenBank/DDBJ whole genome shotgun (WGS) entry which is preliminary data.</text>
</comment>
<dbReference type="GO" id="GO:0032259">
    <property type="term" value="P:methylation"/>
    <property type="evidence" value="ECO:0007669"/>
    <property type="project" value="UniProtKB-KW"/>
</dbReference>
<dbReference type="SUPFAM" id="SSF46767">
    <property type="entry name" value="Methylated DNA-protein cysteine methyltransferase, C-terminal domain"/>
    <property type="match status" value="1"/>
</dbReference>
<evidence type="ECO:0000256" key="2">
    <source>
        <dbReference type="ARBA" id="ARBA00008711"/>
    </source>
</evidence>
<dbReference type="CDD" id="cd06445">
    <property type="entry name" value="ATase"/>
    <property type="match status" value="1"/>
</dbReference>
<sequence>METWAGCCANTGASKGQRVPSKPRIKRPLMYQSVSFAETVYRLLLRVPAGRVTTYAALARAAGSVRAVRAVGNALHRNPRPVAVPCHRVVRSSGSLGGYVRGKEEKKRLLEAEGVEVADDRVDLSRYGLVFDVSELFLAVGSSGERRTPGQTQSVVRHS</sequence>
<dbReference type="PANTHER" id="PTHR10815">
    <property type="entry name" value="METHYLATED-DNA--PROTEIN-CYSTEINE METHYLTRANSFERASE"/>
    <property type="match status" value="1"/>
</dbReference>
<dbReference type="AlphaFoldDB" id="A0A0G1YF11"/>
<dbReference type="FunFam" id="1.10.10.10:FF:000214">
    <property type="entry name" value="Methylated-DNA--protein-cysteine methyltransferase"/>
    <property type="match status" value="1"/>
</dbReference>
<proteinExistence type="inferred from homology"/>
<dbReference type="GO" id="GO:0003908">
    <property type="term" value="F:methylated-DNA-[protein]-cysteine S-methyltransferase activity"/>
    <property type="evidence" value="ECO:0007669"/>
    <property type="project" value="UniProtKB-EC"/>
</dbReference>